<evidence type="ECO:0000313" key="2">
    <source>
        <dbReference type="Proteomes" id="UP000253324"/>
    </source>
</evidence>
<gene>
    <name evidence="1" type="ORF">C7476_101469</name>
</gene>
<reference evidence="1 2" key="1">
    <citation type="submission" date="2018-07" db="EMBL/GenBank/DDBJ databases">
        <title>Genomic Encyclopedia of Type Strains, Phase III (KMG-III): the genomes of soil and plant-associated and newly described type strains.</title>
        <authorList>
            <person name="Whitman W."/>
        </authorList>
    </citation>
    <scope>NUCLEOTIDE SEQUENCE [LARGE SCALE GENOMIC DNA]</scope>
    <source>
        <strain evidence="1 2">31-25a</strain>
    </source>
</reference>
<evidence type="ECO:0000313" key="1">
    <source>
        <dbReference type="EMBL" id="RCW87701.1"/>
    </source>
</evidence>
<organism evidence="1 2">
    <name type="scientific">Phyllobacterium bourgognense</name>
    <dbReference type="NCBI Taxonomy" id="314236"/>
    <lineage>
        <taxon>Bacteria</taxon>
        <taxon>Pseudomonadati</taxon>
        <taxon>Pseudomonadota</taxon>
        <taxon>Alphaproteobacteria</taxon>
        <taxon>Hyphomicrobiales</taxon>
        <taxon>Phyllobacteriaceae</taxon>
        <taxon>Phyllobacterium</taxon>
    </lineage>
</organism>
<dbReference type="RefSeq" id="WP_114428274.1">
    <property type="nucleotide sequence ID" value="NZ_QPJM01000001.1"/>
</dbReference>
<accession>A0A368Z5M9</accession>
<dbReference type="Proteomes" id="UP000253324">
    <property type="component" value="Unassembled WGS sequence"/>
</dbReference>
<dbReference type="EMBL" id="QPJM01000001">
    <property type="protein sequence ID" value="RCW87701.1"/>
    <property type="molecule type" value="Genomic_DNA"/>
</dbReference>
<comment type="caution">
    <text evidence="1">The sequence shown here is derived from an EMBL/GenBank/DDBJ whole genome shotgun (WGS) entry which is preliminary data.</text>
</comment>
<proteinExistence type="predicted"/>
<sequence length="71" mass="8343">MDDVYYFSGDNILPLCQKRYVGQWGSNVGEHDPKFLVSALTNKTLVGKHALRKAKRRERMHLKFLRCYQTI</sequence>
<keyword evidence="2" id="KW-1185">Reference proteome</keyword>
<protein>
    <submittedName>
        <fullName evidence="1">Uncharacterized protein</fullName>
    </submittedName>
</protein>
<name>A0A368Z5M9_9HYPH</name>
<dbReference type="AlphaFoldDB" id="A0A368Z5M9"/>